<accession>A0ACC2NLZ5</accession>
<gene>
    <name evidence="1" type="ORF">QAD02_003539</name>
</gene>
<organism evidence="1 2">
    <name type="scientific">Eretmocerus hayati</name>
    <dbReference type="NCBI Taxonomy" id="131215"/>
    <lineage>
        <taxon>Eukaryota</taxon>
        <taxon>Metazoa</taxon>
        <taxon>Ecdysozoa</taxon>
        <taxon>Arthropoda</taxon>
        <taxon>Hexapoda</taxon>
        <taxon>Insecta</taxon>
        <taxon>Pterygota</taxon>
        <taxon>Neoptera</taxon>
        <taxon>Endopterygota</taxon>
        <taxon>Hymenoptera</taxon>
        <taxon>Apocrita</taxon>
        <taxon>Proctotrupomorpha</taxon>
        <taxon>Chalcidoidea</taxon>
        <taxon>Aphelinidae</taxon>
        <taxon>Aphelininae</taxon>
        <taxon>Eretmocerus</taxon>
    </lineage>
</organism>
<protein>
    <submittedName>
        <fullName evidence="1">Uncharacterized protein</fullName>
    </submittedName>
</protein>
<name>A0ACC2NLZ5_9HYME</name>
<proteinExistence type="predicted"/>
<sequence>MQPVKESKNRLNLQYLRNGSISDFPRKWNMNLGASTFIPQKNPNGYLPTDLVRVQAHRELPDSKDAAVDEELLRAEESWFKKESRRRKKNLWFQASKFVKEKNGLHSGKRVSLSMTKSASKWTSKIIGKSIRKKSRKSNNKSSSSKPPLSSKKLSMVKDILSESMITYPPKYTKVDQSNRGGVTDALHLNAANESNNCPEDDTLSSDIATYDYQNINDAQILFNRDQRYPDGFPDLYNVINNYTMNEESFARLEPYESDAQYLDDDIINSFFSLLPDWAKSWTPSLLVFDTYFCQSIFENEKINDTFLRWGLKKHIDNKKIWLIPINRGRHWTLMMVLLPEKVMVLFDSPHGRPYSIVVNAIGTLIQNLCDKGVKWKEWKLYYPDDIPNRRISEMDPGGDCGVHICSWGLISALSCYTEFSQDDMSFGRKAIANILNVAVTTRPLESLKMDRALMFQDGVAPGTYGKILPIYSQMTRLKEVPIGFKTTFDFCASLKYLIQPDYDRRQRRLRQ</sequence>
<reference evidence="1" key="1">
    <citation type="submission" date="2023-04" db="EMBL/GenBank/DDBJ databases">
        <title>A chromosome-level genome assembly of the parasitoid wasp Eretmocerus hayati.</title>
        <authorList>
            <person name="Zhong Y."/>
            <person name="Liu S."/>
            <person name="Liu Y."/>
        </authorList>
    </citation>
    <scope>NUCLEOTIDE SEQUENCE</scope>
    <source>
        <strain evidence="1">ZJU_SS_LIU_2023</strain>
    </source>
</reference>
<keyword evidence="2" id="KW-1185">Reference proteome</keyword>
<dbReference type="Proteomes" id="UP001239111">
    <property type="component" value="Chromosome 3"/>
</dbReference>
<comment type="caution">
    <text evidence="1">The sequence shown here is derived from an EMBL/GenBank/DDBJ whole genome shotgun (WGS) entry which is preliminary data.</text>
</comment>
<dbReference type="EMBL" id="CM056743">
    <property type="protein sequence ID" value="KAJ8672280.1"/>
    <property type="molecule type" value="Genomic_DNA"/>
</dbReference>
<evidence type="ECO:0000313" key="2">
    <source>
        <dbReference type="Proteomes" id="UP001239111"/>
    </source>
</evidence>
<evidence type="ECO:0000313" key="1">
    <source>
        <dbReference type="EMBL" id="KAJ8672280.1"/>
    </source>
</evidence>